<evidence type="ECO:0000256" key="4">
    <source>
        <dbReference type="SAM" id="SignalP"/>
    </source>
</evidence>
<keyword evidence="6" id="KW-0645">Protease</keyword>
<evidence type="ECO:0000256" key="1">
    <source>
        <dbReference type="ARBA" id="ARBA00007664"/>
    </source>
</evidence>
<organism evidence="6 7">
    <name type="scientific">Labilithrix luteola</name>
    <dbReference type="NCBI Taxonomy" id="1391654"/>
    <lineage>
        <taxon>Bacteria</taxon>
        <taxon>Pseudomonadati</taxon>
        <taxon>Myxococcota</taxon>
        <taxon>Polyangia</taxon>
        <taxon>Polyangiales</taxon>
        <taxon>Labilitrichaceae</taxon>
        <taxon>Labilithrix</taxon>
    </lineage>
</organism>
<feature type="compositionally biased region" description="Polar residues" evidence="3">
    <location>
        <begin position="339"/>
        <end position="348"/>
    </location>
</feature>
<evidence type="ECO:0000313" key="6">
    <source>
        <dbReference type="EMBL" id="AKU93709.1"/>
    </source>
</evidence>
<evidence type="ECO:0000259" key="5">
    <source>
        <dbReference type="PROSITE" id="PS50240"/>
    </source>
</evidence>
<evidence type="ECO:0000256" key="2">
    <source>
        <dbReference type="ARBA" id="ARBA00023157"/>
    </source>
</evidence>
<feature type="signal peptide" evidence="4">
    <location>
        <begin position="1"/>
        <end position="19"/>
    </location>
</feature>
<keyword evidence="7" id="KW-1185">Reference proteome</keyword>
<evidence type="ECO:0000256" key="3">
    <source>
        <dbReference type="SAM" id="MobiDB-lite"/>
    </source>
</evidence>
<dbReference type="EMBL" id="CP012333">
    <property type="protein sequence ID" value="AKU93709.1"/>
    <property type="molecule type" value="Genomic_DNA"/>
</dbReference>
<dbReference type="AlphaFoldDB" id="A0A0K1PKU0"/>
<dbReference type="PROSITE" id="PS51257">
    <property type="entry name" value="PROKAR_LIPOPROTEIN"/>
    <property type="match status" value="1"/>
</dbReference>
<dbReference type="InterPro" id="IPR001314">
    <property type="entry name" value="Peptidase_S1A"/>
</dbReference>
<dbReference type="PANTHER" id="PTHR24276">
    <property type="entry name" value="POLYSERASE-RELATED"/>
    <property type="match status" value="1"/>
</dbReference>
<dbReference type="SUPFAM" id="SSF50494">
    <property type="entry name" value="Trypsin-like serine proteases"/>
    <property type="match status" value="1"/>
</dbReference>
<dbReference type="KEGG" id="llu:AKJ09_00373"/>
<dbReference type="Proteomes" id="UP000064967">
    <property type="component" value="Chromosome"/>
</dbReference>
<dbReference type="Pfam" id="PF00089">
    <property type="entry name" value="Trypsin"/>
    <property type="match status" value="1"/>
</dbReference>
<keyword evidence="2" id="KW-1015">Disulfide bond</keyword>
<keyword evidence="4" id="KW-0732">Signal</keyword>
<protein>
    <submittedName>
        <fullName evidence="6">Trypsin-like serine protease</fullName>
    </submittedName>
</protein>
<accession>A0A0K1PKU0</accession>
<dbReference type="PROSITE" id="PS50240">
    <property type="entry name" value="TRYPSIN_DOM"/>
    <property type="match status" value="1"/>
</dbReference>
<name>A0A0K1PKU0_9BACT</name>
<dbReference type="Gene3D" id="2.40.10.10">
    <property type="entry name" value="Trypsin-like serine proteases"/>
    <property type="match status" value="1"/>
</dbReference>
<reference evidence="6 7" key="1">
    <citation type="submission" date="2015-08" db="EMBL/GenBank/DDBJ databases">
        <authorList>
            <person name="Babu N.S."/>
            <person name="Beckwith C.J."/>
            <person name="Beseler K.G."/>
            <person name="Brison A."/>
            <person name="Carone J.V."/>
            <person name="Caskin T.P."/>
            <person name="Diamond M."/>
            <person name="Durham M.E."/>
            <person name="Foxe J.M."/>
            <person name="Go M."/>
            <person name="Henderson B.A."/>
            <person name="Jones I.B."/>
            <person name="McGettigan J.A."/>
            <person name="Micheletti S.J."/>
            <person name="Nasrallah M.E."/>
            <person name="Ortiz D."/>
            <person name="Piller C.R."/>
            <person name="Privatt S.R."/>
            <person name="Schneider S.L."/>
            <person name="Sharp S."/>
            <person name="Smith T.C."/>
            <person name="Stanton J.D."/>
            <person name="Ullery H.E."/>
            <person name="Wilson R.J."/>
            <person name="Serrano M.G."/>
            <person name="Buck G."/>
            <person name="Lee V."/>
            <person name="Wang Y."/>
            <person name="Carvalho R."/>
            <person name="Voegtly L."/>
            <person name="Shi R."/>
            <person name="Duckworth R."/>
            <person name="Johnson A."/>
            <person name="Loviza R."/>
            <person name="Walstead R."/>
            <person name="Shah Z."/>
            <person name="Kiflezghi M."/>
            <person name="Wade K."/>
            <person name="Ball S.L."/>
            <person name="Bradley K.W."/>
            <person name="Asai D.J."/>
            <person name="Bowman C.A."/>
            <person name="Russell D.A."/>
            <person name="Pope W.H."/>
            <person name="Jacobs-Sera D."/>
            <person name="Hendrix R.W."/>
            <person name="Hatfull G.F."/>
        </authorList>
    </citation>
    <scope>NUCLEOTIDE SEQUENCE [LARGE SCALE GENOMIC DNA]</scope>
    <source>
        <strain evidence="6 7">DSM 27648</strain>
    </source>
</reference>
<gene>
    <name evidence="6" type="ORF">AKJ09_00373</name>
</gene>
<feature type="chain" id="PRO_5005465885" evidence="4">
    <location>
        <begin position="20"/>
        <end position="372"/>
    </location>
</feature>
<evidence type="ECO:0000313" key="7">
    <source>
        <dbReference type="Proteomes" id="UP000064967"/>
    </source>
</evidence>
<comment type="similarity">
    <text evidence="1">Belongs to the peptidase S1 family.</text>
</comment>
<feature type="compositionally biased region" description="Low complexity" evidence="3">
    <location>
        <begin position="319"/>
        <end position="338"/>
    </location>
</feature>
<dbReference type="RefSeq" id="WP_169927169.1">
    <property type="nucleotide sequence ID" value="NZ_CP012333.1"/>
</dbReference>
<sequence>MRNTTLLHAVVLLSSSVFVACGGAGDTPGEAVGSQKSAVQGGAVDTNTTDTFAVGIASKRGAVCSGTLIAPNLVLTARHCVVPPAADEAVTCADKFANNVSPSELIVTTEANIFRAKKFYQVTAIATPTDKAFCGNDIAVVTLADNVPASDATPATPVVQFQMTDTTKISPNITAIGYGITSPSSEDSGIRRIREDIKIVCVPGSTTNECKGQYQQMADSTAEFVTEGYVCSGDSGSGAFDQASFSAGSPYVLGALSRGPQTSTTCLAAIYSRTDAHADLIINAAIAAADKGGYDPPSWTQPASADPATDAPCEGDGCTAAPGDTPKTAPTTTVTTTTSGCSSAPGRTTSAGSAFVALAAAALVFGRRRSRR</sequence>
<dbReference type="GO" id="GO:0006508">
    <property type="term" value="P:proteolysis"/>
    <property type="evidence" value="ECO:0007669"/>
    <property type="project" value="UniProtKB-KW"/>
</dbReference>
<feature type="region of interest" description="Disordered" evidence="3">
    <location>
        <begin position="293"/>
        <end position="348"/>
    </location>
</feature>
<dbReference type="SMART" id="SM00020">
    <property type="entry name" value="Tryp_SPc"/>
    <property type="match status" value="1"/>
</dbReference>
<dbReference type="PRINTS" id="PR00722">
    <property type="entry name" value="CHYMOTRYPSIN"/>
</dbReference>
<feature type="domain" description="Peptidase S1" evidence="5">
    <location>
        <begin position="39"/>
        <end position="305"/>
    </location>
</feature>
<dbReference type="InterPro" id="IPR001254">
    <property type="entry name" value="Trypsin_dom"/>
</dbReference>
<dbReference type="InterPro" id="IPR050430">
    <property type="entry name" value="Peptidase_S1"/>
</dbReference>
<keyword evidence="6" id="KW-0378">Hydrolase</keyword>
<proteinExistence type="inferred from homology"/>
<dbReference type="GO" id="GO:0004252">
    <property type="term" value="F:serine-type endopeptidase activity"/>
    <property type="evidence" value="ECO:0007669"/>
    <property type="project" value="InterPro"/>
</dbReference>
<dbReference type="STRING" id="1391654.AKJ09_00373"/>
<dbReference type="InterPro" id="IPR043504">
    <property type="entry name" value="Peptidase_S1_PA_chymotrypsin"/>
</dbReference>
<dbReference type="InterPro" id="IPR009003">
    <property type="entry name" value="Peptidase_S1_PA"/>
</dbReference>
<dbReference type="PANTHER" id="PTHR24276:SF98">
    <property type="entry name" value="FI18310P1-RELATED"/>
    <property type="match status" value="1"/>
</dbReference>